<dbReference type="Proteomes" id="UP000001072">
    <property type="component" value="Unassembled WGS sequence"/>
</dbReference>
<evidence type="ECO:0000313" key="1">
    <source>
        <dbReference type="EMBL" id="EGF98918.1"/>
    </source>
</evidence>
<dbReference type="HOGENOM" id="CLU_094292_0_0_1"/>
<protein>
    <submittedName>
        <fullName evidence="1">Uncharacterized protein</fullName>
    </submittedName>
</protein>
<evidence type="ECO:0000313" key="2">
    <source>
        <dbReference type="Proteomes" id="UP000001072"/>
    </source>
</evidence>
<proteinExistence type="predicted"/>
<reference evidence="2" key="1">
    <citation type="journal article" date="2011" name="Proc. Natl. Acad. Sci. U.S.A.">
        <title>Obligate biotrophy features unraveled by the genomic analysis of rust fungi.</title>
        <authorList>
            <person name="Duplessis S."/>
            <person name="Cuomo C.A."/>
            <person name="Lin Y.-C."/>
            <person name="Aerts A."/>
            <person name="Tisserant E."/>
            <person name="Veneault-Fourrey C."/>
            <person name="Joly D.L."/>
            <person name="Hacquard S."/>
            <person name="Amselem J."/>
            <person name="Cantarel B.L."/>
            <person name="Chiu R."/>
            <person name="Coutinho P.M."/>
            <person name="Feau N."/>
            <person name="Field M."/>
            <person name="Frey P."/>
            <person name="Gelhaye E."/>
            <person name="Goldberg J."/>
            <person name="Grabherr M.G."/>
            <person name="Kodira C.D."/>
            <person name="Kohler A."/>
            <person name="Kuees U."/>
            <person name="Lindquist E.A."/>
            <person name="Lucas S.M."/>
            <person name="Mago R."/>
            <person name="Mauceli E."/>
            <person name="Morin E."/>
            <person name="Murat C."/>
            <person name="Pangilinan J.L."/>
            <person name="Park R."/>
            <person name="Pearson M."/>
            <person name="Quesneville H."/>
            <person name="Rouhier N."/>
            <person name="Sakthikumar S."/>
            <person name="Salamov A.A."/>
            <person name="Schmutz J."/>
            <person name="Selles B."/>
            <person name="Shapiro H."/>
            <person name="Tanguay P."/>
            <person name="Tuskan G.A."/>
            <person name="Henrissat B."/>
            <person name="Van de Peer Y."/>
            <person name="Rouze P."/>
            <person name="Ellis J.G."/>
            <person name="Dodds P.N."/>
            <person name="Schein J.E."/>
            <person name="Zhong S."/>
            <person name="Hamelin R.C."/>
            <person name="Grigoriev I.V."/>
            <person name="Szabo L.J."/>
            <person name="Martin F."/>
        </authorList>
    </citation>
    <scope>NUCLEOTIDE SEQUENCE [LARGE SCALE GENOMIC DNA]</scope>
    <source>
        <strain evidence="2">98AG31 / pathotype 3-4-7</strain>
    </source>
</reference>
<dbReference type="AlphaFoldDB" id="F4S8W7"/>
<dbReference type="InParanoid" id="F4S8W7"/>
<dbReference type="KEGG" id="mlr:MELLADRAFT_68963"/>
<dbReference type="RefSeq" id="XP_007417822.1">
    <property type="nucleotide sequence ID" value="XM_007417760.1"/>
</dbReference>
<dbReference type="VEuPathDB" id="FungiDB:MELLADRAFT_68963"/>
<dbReference type="GeneID" id="18931142"/>
<keyword evidence="2" id="KW-1185">Reference proteome</keyword>
<gene>
    <name evidence="1" type="ORF">MELLADRAFT_68963</name>
</gene>
<accession>F4S8W7</accession>
<name>F4S8W7_MELLP</name>
<sequence length="182" mass="20919">MAQTTMRRFCHLQRLLARSPPDTTNLGKSQRNIGPAFEVDDLTYDHLFDYYHAQDDQWINFRKQEVPQQHHEPLEKLAMVQALSEVEDEVLNPVFKKLGITRVVEGLHRRIIPVNLIVSPLAHRRLPAWTMGLNSPSLLVMTLTSGEQHINPGNTQDMEEFYASQIAEENMAMDIDTDPTMI</sequence>
<organism evidence="2">
    <name type="scientific">Melampsora larici-populina (strain 98AG31 / pathotype 3-4-7)</name>
    <name type="common">Poplar leaf rust fungus</name>
    <dbReference type="NCBI Taxonomy" id="747676"/>
    <lineage>
        <taxon>Eukaryota</taxon>
        <taxon>Fungi</taxon>
        <taxon>Dikarya</taxon>
        <taxon>Basidiomycota</taxon>
        <taxon>Pucciniomycotina</taxon>
        <taxon>Pucciniomycetes</taxon>
        <taxon>Pucciniales</taxon>
        <taxon>Melampsoraceae</taxon>
        <taxon>Melampsora</taxon>
    </lineage>
</organism>
<dbReference type="EMBL" id="GL883167">
    <property type="protein sequence ID" value="EGF98918.1"/>
    <property type="molecule type" value="Genomic_DNA"/>
</dbReference>